<feature type="domain" description="Urate oxidase N-terminal" evidence="1">
    <location>
        <begin position="101"/>
        <end position="210"/>
    </location>
</feature>
<evidence type="ECO:0000259" key="1">
    <source>
        <dbReference type="Pfam" id="PF06181"/>
    </source>
</evidence>
<dbReference type="AlphaFoldDB" id="A0A2K9NS24"/>
<dbReference type="Proteomes" id="UP000235584">
    <property type="component" value="Chromosome"/>
</dbReference>
<proteinExistence type="predicted"/>
<dbReference type="InterPro" id="IPR010389">
    <property type="entry name" value="Urate_ox_N"/>
</dbReference>
<protein>
    <submittedName>
        <fullName evidence="2">Antitermination protein NusG</fullName>
    </submittedName>
</protein>
<organism evidence="2 3">
    <name type="scientific">Bacteriovorax stolpii</name>
    <name type="common">Bdellovibrio stolpii</name>
    <dbReference type="NCBI Taxonomy" id="960"/>
    <lineage>
        <taxon>Bacteria</taxon>
        <taxon>Pseudomonadati</taxon>
        <taxon>Bdellovibrionota</taxon>
        <taxon>Bacteriovoracia</taxon>
        <taxon>Bacteriovoracales</taxon>
        <taxon>Bacteriovoracaceae</taxon>
        <taxon>Bacteriovorax</taxon>
    </lineage>
</organism>
<evidence type="ECO:0000313" key="3">
    <source>
        <dbReference type="Proteomes" id="UP000235584"/>
    </source>
</evidence>
<keyword evidence="3" id="KW-1185">Reference proteome</keyword>
<sequence length="241" mass="26259">MTFSLFTAPGAELFLRYIHYFAGVIWIGVLYYFNFIQGEWFKELDADEKIKSSRGVAVRTLVPRALAWFRYGALFTFLSGVTLLGLKGHGFGSAMFQTSWWAFIATGALLGTIMFLNVWLVIWPNQKIVIASAKQVAAGGQALPEAAAAGAKAGLASRHNTLFSLPMLFFMGAASHLPANVNPDYNGKILALVIILIVGLLELNALKGKTDTIKITSIKGVVHMGIFLTAILYVAIELLTK</sequence>
<dbReference type="Pfam" id="PF06181">
    <property type="entry name" value="Urate_ox_N"/>
    <property type="match status" value="1"/>
</dbReference>
<evidence type="ECO:0000313" key="2">
    <source>
        <dbReference type="EMBL" id="AUN98320.1"/>
    </source>
</evidence>
<dbReference type="KEGG" id="bsto:C0V70_09425"/>
<dbReference type="RefSeq" id="WP_102243611.1">
    <property type="nucleotide sequence ID" value="NZ_CP025704.1"/>
</dbReference>
<accession>A0A2K9NS24</accession>
<dbReference type="OrthoDB" id="9787495at2"/>
<dbReference type="InterPro" id="IPR016988">
    <property type="entry name" value="UCP032086"/>
</dbReference>
<dbReference type="PIRSF" id="PIRSF032086">
    <property type="entry name" value="UCP032086"/>
    <property type="match status" value="1"/>
</dbReference>
<name>A0A2K9NS24_BACTC</name>
<gene>
    <name evidence="2" type="ORF">C0V70_09425</name>
</gene>
<dbReference type="EMBL" id="CP025704">
    <property type="protein sequence ID" value="AUN98320.1"/>
    <property type="molecule type" value="Genomic_DNA"/>
</dbReference>
<reference evidence="2 3" key="1">
    <citation type="submission" date="2018-01" db="EMBL/GenBank/DDBJ databases">
        <title>Complete genome sequence of Bacteriovorax stolpii DSM12778.</title>
        <authorList>
            <person name="Tang B."/>
            <person name="Chang J."/>
        </authorList>
    </citation>
    <scope>NUCLEOTIDE SEQUENCE [LARGE SCALE GENOMIC DNA]</scope>
    <source>
        <strain evidence="2 3">DSM 12778</strain>
    </source>
</reference>